<feature type="region of interest" description="Disordered" evidence="1">
    <location>
        <begin position="1"/>
        <end position="31"/>
    </location>
</feature>
<name>A0A552WZ74_9MICO</name>
<evidence type="ECO:0000313" key="4">
    <source>
        <dbReference type="Proteomes" id="UP000318693"/>
    </source>
</evidence>
<protein>
    <recommendedName>
        <fullName evidence="2">FAS1-like dehydratase domain-containing protein</fullName>
    </recommendedName>
</protein>
<evidence type="ECO:0000259" key="2">
    <source>
        <dbReference type="Pfam" id="PF13452"/>
    </source>
</evidence>
<sequence length="410" mass="46032">MTDHHHPAAVAVADHDSSTVAAPARERPSGAQITDEMIEDARSLIGVWLRRDVHWPAMAEDIAPIDIRRWALYSVGDDNPLFSDEEYGRRTIWGSVIAPPTFLYSIDSTIIAPGMRGIQWIYGGTRWEHHLPVRVGDRITARARLIRVTEKSGRHAQRLVVQTGETLYYNQRDELVARAEADVLRIPRRGSGKGMVGFEDRQAAGRQKYTPEEIEAVRQAYLSQRPRGADPLYWESVAVGEELPAIPKGPLTIVDIMAFYVGRRNTYPPLKLAFQERERHPANVFVSRSTGIPVHPAAGHLDEEIAHEVGMPGIYDQGWMRANWIGHLLTDWCGDQGFVRRLDLRLQTPNLIGDLTWCKGRVTRKYVENGEHLVDVDCWGETQRGDRNISASATVRLPSTSLGADETGTK</sequence>
<dbReference type="Gene3D" id="3.10.129.10">
    <property type="entry name" value="Hotdog Thioesterase"/>
    <property type="match status" value="2"/>
</dbReference>
<dbReference type="AlphaFoldDB" id="A0A552WZ74"/>
<keyword evidence="4" id="KW-1185">Reference proteome</keyword>
<dbReference type="Pfam" id="PF13452">
    <property type="entry name" value="FAS1_DH_region"/>
    <property type="match status" value="1"/>
</dbReference>
<proteinExistence type="predicted"/>
<dbReference type="InterPro" id="IPR029069">
    <property type="entry name" value="HotDog_dom_sf"/>
</dbReference>
<evidence type="ECO:0000313" key="3">
    <source>
        <dbReference type="EMBL" id="TRW47633.1"/>
    </source>
</evidence>
<dbReference type="EMBL" id="VJXR01000001">
    <property type="protein sequence ID" value="TRW47633.1"/>
    <property type="molecule type" value="Genomic_DNA"/>
</dbReference>
<gene>
    <name evidence="3" type="ORF">FJ693_00575</name>
</gene>
<evidence type="ECO:0000256" key="1">
    <source>
        <dbReference type="SAM" id="MobiDB-lite"/>
    </source>
</evidence>
<dbReference type="Proteomes" id="UP000318693">
    <property type="component" value="Unassembled WGS sequence"/>
</dbReference>
<dbReference type="RefSeq" id="WP_143416587.1">
    <property type="nucleotide sequence ID" value="NZ_VJXR01000001.1"/>
</dbReference>
<organism evidence="3 4">
    <name type="scientific">Georgenia yuyongxinii</name>
    <dbReference type="NCBI Taxonomy" id="2589797"/>
    <lineage>
        <taxon>Bacteria</taxon>
        <taxon>Bacillati</taxon>
        <taxon>Actinomycetota</taxon>
        <taxon>Actinomycetes</taxon>
        <taxon>Micrococcales</taxon>
        <taxon>Bogoriellaceae</taxon>
        <taxon>Georgenia</taxon>
    </lineage>
</organism>
<comment type="caution">
    <text evidence="3">The sequence shown here is derived from an EMBL/GenBank/DDBJ whole genome shotgun (WGS) entry which is preliminary data.</text>
</comment>
<accession>A0A552WZ74</accession>
<feature type="compositionally biased region" description="Low complexity" evidence="1">
    <location>
        <begin position="8"/>
        <end position="22"/>
    </location>
</feature>
<dbReference type="InterPro" id="IPR039569">
    <property type="entry name" value="FAS1-like_DH_region"/>
</dbReference>
<dbReference type="SUPFAM" id="SSF54637">
    <property type="entry name" value="Thioesterase/thiol ester dehydrase-isomerase"/>
    <property type="match status" value="2"/>
</dbReference>
<reference evidence="3 4" key="1">
    <citation type="submission" date="2019-07" db="EMBL/GenBank/DDBJ databases">
        <title>Georgenia wutianyii sp. nov. and Georgenia *** sp. nov. isolated from plateau pika (Ochotona curzoniae) in the Qinghai-Tibet plateau of China.</title>
        <authorList>
            <person name="Tian Z."/>
        </authorList>
    </citation>
    <scope>NUCLEOTIDE SEQUENCE [LARGE SCALE GENOMIC DNA]</scope>
    <source>
        <strain evidence="3 4">Z446</strain>
    </source>
</reference>
<feature type="domain" description="FAS1-like dehydratase" evidence="2">
    <location>
        <begin position="61"/>
        <end position="178"/>
    </location>
</feature>